<dbReference type="SUPFAM" id="SSF57716">
    <property type="entry name" value="Glucocorticoid receptor-like (DNA-binding domain)"/>
    <property type="match status" value="1"/>
</dbReference>
<dbReference type="SUPFAM" id="SSF52540">
    <property type="entry name" value="P-loop containing nucleoside triphosphate hydrolases"/>
    <property type="match status" value="1"/>
</dbReference>
<dbReference type="InterPro" id="IPR027417">
    <property type="entry name" value="P-loop_NTPase"/>
</dbReference>
<dbReference type="GO" id="GO:0071897">
    <property type="term" value="P:DNA biosynthetic process"/>
    <property type="evidence" value="ECO:0007669"/>
    <property type="project" value="UniProtKB-KW"/>
</dbReference>
<dbReference type="InterPro" id="IPR001267">
    <property type="entry name" value="Thymidine_kinase"/>
</dbReference>
<dbReference type="EMBL" id="MN739744">
    <property type="protein sequence ID" value="QHT24379.1"/>
    <property type="molecule type" value="Genomic_DNA"/>
</dbReference>
<dbReference type="Pfam" id="PF00265">
    <property type="entry name" value="TK"/>
    <property type="match status" value="1"/>
</dbReference>
<dbReference type="Gene3D" id="3.40.50.300">
    <property type="entry name" value="P-loop containing nucleotide triphosphate hydrolases"/>
    <property type="match status" value="1"/>
</dbReference>
<dbReference type="GO" id="GO:0046104">
    <property type="term" value="P:thymidine metabolic process"/>
    <property type="evidence" value="ECO:0007669"/>
    <property type="project" value="TreeGrafter"/>
</dbReference>
<evidence type="ECO:0000256" key="2">
    <source>
        <dbReference type="ARBA" id="ARBA00012118"/>
    </source>
</evidence>
<dbReference type="EC" id="2.7.1.21" evidence="2"/>
<dbReference type="InterPro" id="IPR020633">
    <property type="entry name" value="Thymidine_kinase_CS"/>
</dbReference>
<keyword evidence="5" id="KW-0547">Nucleotide-binding</keyword>
<keyword evidence="4" id="KW-0808">Transferase</keyword>
<dbReference type="PROSITE" id="PS00603">
    <property type="entry name" value="TK_CELLULAR_TYPE"/>
    <property type="match status" value="1"/>
</dbReference>
<evidence type="ECO:0000256" key="5">
    <source>
        <dbReference type="ARBA" id="ARBA00022741"/>
    </source>
</evidence>
<name>A0A6C0E804_9ZZZZ</name>
<dbReference type="PANTHER" id="PTHR11441">
    <property type="entry name" value="THYMIDINE KINASE"/>
    <property type="match status" value="1"/>
</dbReference>
<keyword evidence="7" id="KW-0067">ATP-binding</keyword>
<accession>A0A6C0E804</accession>
<comment type="similarity">
    <text evidence="1">Belongs to the thymidine kinase family.</text>
</comment>
<sequence>MSLRIIIGPMFAGKTSEIQSVVRRSECLGPVLVLTAANDNRYGTDAVINHDRIAVPARPVALNGLYEVLAWAEFAVARSIVIDEAQFFTGLVDFVTAAVDRYGKHVVVVGLDGDAKRRPFGEVLALTPYADTIEKKTALCRRCGDGTAAIFTRALRPCEDVEVGGADIYEPMCRRHYLD</sequence>
<dbReference type="PANTHER" id="PTHR11441:SF0">
    <property type="entry name" value="THYMIDINE KINASE, CYTOSOLIC"/>
    <property type="match status" value="1"/>
</dbReference>
<evidence type="ECO:0000256" key="1">
    <source>
        <dbReference type="ARBA" id="ARBA00007587"/>
    </source>
</evidence>
<dbReference type="GO" id="GO:0004797">
    <property type="term" value="F:thymidine kinase activity"/>
    <property type="evidence" value="ECO:0007669"/>
    <property type="project" value="UniProtKB-EC"/>
</dbReference>
<keyword evidence="3" id="KW-0237">DNA synthesis</keyword>
<evidence type="ECO:0000256" key="7">
    <source>
        <dbReference type="ARBA" id="ARBA00022840"/>
    </source>
</evidence>
<proteinExistence type="inferred from homology"/>
<evidence type="ECO:0000313" key="8">
    <source>
        <dbReference type="EMBL" id="QHT24379.1"/>
    </source>
</evidence>
<evidence type="ECO:0000256" key="3">
    <source>
        <dbReference type="ARBA" id="ARBA00022634"/>
    </source>
</evidence>
<dbReference type="AlphaFoldDB" id="A0A6C0E804"/>
<evidence type="ECO:0000256" key="4">
    <source>
        <dbReference type="ARBA" id="ARBA00022679"/>
    </source>
</evidence>
<organism evidence="8">
    <name type="scientific">viral metagenome</name>
    <dbReference type="NCBI Taxonomy" id="1070528"/>
    <lineage>
        <taxon>unclassified sequences</taxon>
        <taxon>metagenomes</taxon>
        <taxon>organismal metagenomes</taxon>
    </lineage>
</organism>
<evidence type="ECO:0000256" key="6">
    <source>
        <dbReference type="ARBA" id="ARBA00022777"/>
    </source>
</evidence>
<dbReference type="PIRSF" id="PIRSF035805">
    <property type="entry name" value="TK_cell"/>
    <property type="match status" value="1"/>
</dbReference>
<dbReference type="Gene3D" id="3.30.60.20">
    <property type="match status" value="1"/>
</dbReference>
<dbReference type="GO" id="GO:0005524">
    <property type="term" value="F:ATP binding"/>
    <property type="evidence" value="ECO:0007669"/>
    <property type="project" value="UniProtKB-KW"/>
</dbReference>
<keyword evidence="6" id="KW-0418">Kinase</keyword>
<reference evidence="8" key="1">
    <citation type="journal article" date="2020" name="Nature">
        <title>Giant virus diversity and host interactions through global metagenomics.</title>
        <authorList>
            <person name="Schulz F."/>
            <person name="Roux S."/>
            <person name="Paez-Espino D."/>
            <person name="Jungbluth S."/>
            <person name="Walsh D.A."/>
            <person name="Denef V.J."/>
            <person name="McMahon K.D."/>
            <person name="Konstantinidis K.T."/>
            <person name="Eloe-Fadrosh E.A."/>
            <person name="Kyrpides N.C."/>
            <person name="Woyke T."/>
        </authorList>
    </citation>
    <scope>NUCLEOTIDE SEQUENCE</scope>
    <source>
        <strain evidence="8">GVMAG-M-3300023179-138</strain>
    </source>
</reference>
<protein>
    <recommendedName>
        <fullName evidence="2">thymidine kinase</fullName>
        <ecNumber evidence="2">2.7.1.21</ecNumber>
    </recommendedName>
</protein>